<gene>
    <name evidence="1" type="ORF">H8S33_16655</name>
</gene>
<comment type="caution">
    <text evidence="1">The sequence shown here is derived from an EMBL/GenBank/DDBJ whole genome shotgun (WGS) entry which is preliminary data.</text>
</comment>
<dbReference type="RefSeq" id="WP_186871117.1">
    <property type="nucleotide sequence ID" value="NZ_JACOOL010000015.1"/>
</dbReference>
<organism evidence="1 2">
    <name type="scientific">Ornithinibacillus hominis</name>
    <dbReference type="NCBI Taxonomy" id="2763055"/>
    <lineage>
        <taxon>Bacteria</taxon>
        <taxon>Bacillati</taxon>
        <taxon>Bacillota</taxon>
        <taxon>Bacilli</taxon>
        <taxon>Bacillales</taxon>
        <taxon>Bacillaceae</taxon>
        <taxon>Ornithinibacillus</taxon>
    </lineage>
</organism>
<dbReference type="AlphaFoldDB" id="A0A923L8N9"/>
<keyword evidence="2" id="KW-1185">Reference proteome</keyword>
<accession>A0A923L8N9</accession>
<dbReference type="EMBL" id="JACOOL010000015">
    <property type="protein sequence ID" value="MBC5638410.1"/>
    <property type="molecule type" value="Genomic_DNA"/>
</dbReference>
<reference evidence="1" key="1">
    <citation type="submission" date="2020-08" db="EMBL/GenBank/DDBJ databases">
        <title>Genome public.</title>
        <authorList>
            <person name="Liu C."/>
            <person name="Sun Q."/>
        </authorList>
    </citation>
    <scope>NUCLEOTIDE SEQUENCE</scope>
    <source>
        <strain evidence="1">BX22</strain>
    </source>
</reference>
<name>A0A923L8N9_9BACI</name>
<dbReference type="Proteomes" id="UP000637359">
    <property type="component" value="Unassembled WGS sequence"/>
</dbReference>
<evidence type="ECO:0000313" key="2">
    <source>
        <dbReference type="Proteomes" id="UP000637359"/>
    </source>
</evidence>
<evidence type="ECO:0000313" key="1">
    <source>
        <dbReference type="EMBL" id="MBC5638410.1"/>
    </source>
</evidence>
<sequence length="49" mass="5648">MTDNKHEVVYVPVMSNLCILTNIYYRTSDIIGLASIFGTRNHHKKARLL</sequence>
<proteinExistence type="predicted"/>
<protein>
    <submittedName>
        <fullName evidence="1">Uncharacterized protein</fullName>
    </submittedName>
</protein>